<evidence type="ECO:0000256" key="5">
    <source>
        <dbReference type="ARBA" id="ARBA00022692"/>
    </source>
</evidence>
<keyword evidence="7" id="KW-0653">Protein transport</keyword>
<dbReference type="Pfam" id="PF03878">
    <property type="entry name" value="YIF1"/>
    <property type="match status" value="1"/>
</dbReference>
<keyword evidence="9" id="KW-0333">Golgi apparatus</keyword>
<accession>Q5CS10</accession>
<gene>
    <name evidence="12" type="ORF">cgd5_710</name>
</gene>
<comment type="similarity">
    <text evidence="3">Belongs to the YIF1 family.</text>
</comment>
<reference evidence="12 13" key="1">
    <citation type="journal article" date="2004" name="Science">
        <title>Complete genome sequence of the apicomplexan, Cryptosporidium parvum.</title>
        <authorList>
            <person name="Abrahamsen M.S."/>
            <person name="Templeton T.J."/>
            <person name="Enomoto S."/>
            <person name="Abrahante J.E."/>
            <person name="Zhu G."/>
            <person name="Lancto C.A."/>
            <person name="Deng M."/>
            <person name="Liu C."/>
            <person name="Widmer G."/>
            <person name="Tzipori S."/>
            <person name="Buck G.A."/>
            <person name="Xu P."/>
            <person name="Bankier A.T."/>
            <person name="Dear P.H."/>
            <person name="Konfortov B.A."/>
            <person name="Spriggs H.F."/>
            <person name="Iyer L."/>
            <person name="Anantharaman V."/>
            <person name="Aravind L."/>
            <person name="Kapur V."/>
        </authorList>
    </citation>
    <scope>NUCLEOTIDE SEQUENCE [LARGE SCALE GENOMIC DNA]</scope>
    <source>
        <strain evidence="13">Iowa II</strain>
    </source>
</reference>
<keyword evidence="8 11" id="KW-1133">Transmembrane helix</keyword>
<dbReference type="GO" id="GO:0000139">
    <property type="term" value="C:Golgi membrane"/>
    <property type="evidence" value="ECO:0007669"/>
    <property type="project" value="UniProtKB-SubCell"/>
</dbReference>
<evidence type="ECO:0000256" key="1">
    <source>
        <dbReference type="ARBA" id="ARBA00004477"/>
    </source>
</evidence>
<protein>
    <submittedName>
        <fullName evidence="12">Protein with 5 transmembrane domains</fullName>
    </submittedName>
</protein>
<evidence type="ECO:0000256" key="6">
    <source>
        <dbReference type="ARBA" id="ARBA00022824"/>
    </source>
</evidence>
<evidence type="ECO:0000256" key="3">
    <source>
        <dbReference type="ARBA" id="ARBA00009727"/>
    </source>
</evidence>
<dbReference type="InParanoid" id="Q5CS10"/>
<evidence type="ECO:0000256" key="7">
    <source>
        <dbReference type="ARBA" id="ARBA00022927"/>
    </source>
</evidence>
<dbReference type="GO" id="GO:0005793">
    <property type="term" value="C:endoplasmic reticulum-Golgi intermediate compartment"/>
    <property type="evidence" value="ECO:0007669"/>
    <property type="project" value="TreeGrafter"/>
</dbReference>
<dbReference type="KEGG" id="cpv:cgd5_710"/>
<keyword evidence="6" id="KW-0256">Endoplasmic reticulum</keyword>
<keyword evidence="13" id="KW-1185">Reference proteome</keyword>
<dbReference type="GO" id="GO:0030134">
    <property type="term" value="C:COPII-coated ER to Golgi transport vesicle"/>
    <property type="evidence" value="ECO:0007669"/>
    <property type="project" value="TreeGrafter"/>
</dbReference>
<evidence type="ECO:0000256" key="4">
    <source>
        <dbReference type="ARBA" id="ARBA00022448"/>
    </source>
</evidence>
<dbReference type="Proteomes" id="UP000006726">
    <property type="component" value="Chromosome 5"/>
</dbReference>
<evidence type="ECO:0000313" key="13">
    <source>
        <dbReference type="Proteomes" id="UP000006726"/>
    </source>
</evidence>
<feature type="transmembrane region" description="Helical" evidence="11">
    <location>
        <begin position="289"/>
        <end position="311"/>
    </location>
</feature>
<evidence type="ECO:0000256" key="11">
    <source>
        <dbReference type="SAM" id="Phobius"/>
    </source>
</evidence>
<dbReference type="RefSeq" id="XP_626026.1">
    <property type="nucleotide sequence ID" value="XM_626026.1"/>
</dbReference>
<organism evidence="12 13">
    <name type="scientific">Cryptosporidium parvum (strain Iowa II)</name>
    <dbReference type="NCBI Taxonomy" id="353152"/>
    <lineage>
        <taxon>Eukaryota</taxon>
        <taxon>Sar</taxon>
        <taxon>Alveolata</taxon>
        <taxon>Apicomplexa</taxon>
        <taxon>Conoidasida</taxon>
        <taxon>Coccidia</taxon>
        <taxon>Eucoccidiorida</taxon>
        <taxon>Eimeriorina</taxon>
        <taxon>Cryptosporidiidae</taxon>
        <taxon>Cryptosporidium</taxon>
    </lineage>
</organism>
<comment type="caution">
    <text evidence="12">The sequence shown here is derived from an EMBL/GenBank/DDBJ whole genome shotgun (WGS) entry which is preliminary data.</text>
</comment>
<dbReference type="PANTHER" id="PTHR14083:SF0">
    <property type="entry name" value="YIP1D-INTERACTING FACTOR 1, ISOFORM C"/>
    <property type="match status" value="1"/>
</dbReference>
<evidence type="ECO:0000256" key="2">
    <source>
        <dbReference type="ARBA" id="ARBA00004653"/>
    </source>
</evidence>
<evidence type="ECO:0000256" key="8">
    <source>
        <dbReference type="ARBA" id="ARBA00022989"/>
    </source>
</evidence>
<comment type="subcellular location">
    <subcellularLocation>
        <location evidence="1">Endoplasmic reticulum membrane</location>
        <topology evidence="1">Multi-pass membrane protein</topology>
    </subcellularLocation>
    <subcellularLocation>
        <location evidence="2">Golgi apparatus membrane</location>
        <topology evidence="2">Multi-pass membrane protein</topology>
    </subcellularLocation>
</comment>
<keyword evidence="5 11" id="KW-0812">Transmembrane</keyword>
<evidence type="ECO:0000313" key="12">
    <source>
        <dbReference type="EMBL" id="EAK88258.1"/>
    </source>
</evidence>
<dbReference type="GO" id="GO:0015031">
    <property type="term" value="P:protein transport"/>
    <property type="evidence" value="ECO:0007669"/>
    <property type="project" value="UniProtKB-KW"/>
</dbReference>
<dbReference type="STRING" id="353152.Q5CS10"/>
<evidence type="ECO:0000256" key="10">
    <source>
        <dbReference type="ARBA" id="ARBA00023136"/>
    </source>
</evidence>
<dbReference type="InterPro" id="IPR005578">
    <property type="entry name" value="Yif1_fam"/>
</dbReference>
<feature type="transmembrane region" description="Helical" evidence="11">
    <location>
        <begin position="256"/>
        <end position="277"/>
    </location>
</feature>
<dbReference type="AlphaFoldDB" id="Q5CS10"/>
<dbReference type="GO" id="GO:0005789">
    <property type="term" value="C:endoplasmic reticulum membrane"/>
    <property type="evidence" value="ECO:0007669"/>
    <property type="project" value="UniProtKB-SubCell"/>
</dbReference>
<dbReference type="GeneID" id="3373305"/>
<feature type="transmembrane region" description="Helical" evidence="11">
    <location>
        <begin position="347"/>
        <end position="368"/>
    </location>
</feature>
<dbReference type="OrthoDB" id="341140at2759"/>
<dbReference type="EMBL" id="AAEE01000007">
    <property type="protein sequence ID" value="EAK88258.1"/>
    <property type="molecule type" value="Genomic_DNA"/>
</dbReference>
<dbReference type="OMA" id="PFGARAN"/>
<keyword evidence="4" id="KW-0813">Transport</keyword>
<dbReference type="GO" id="GO:0006888">
    <property type="term" value="P:endoplasmic reticulum to Golgi vesicle-mediated transport"/>
    <property type="evidence" value="ECO:0007669"/>
    <property type="project" value="InterPro"/>
</dbReference>
<sequence>IDCSKYNTIHMNGIRKVNNTSEHMHNYGGDKPLNNPFGARANVSGFPENNYYSNNPSMSYSQNGHLSGQQMDFYNWDSNTNNSFNVGSGAFSLNTNDADSNTFNTFNNANQQFPAFSNDNYQSYNAPEMNSNGSNGGFGGVNNGGSIPGNNMLNFGNNTSQLVMGIVSNTVKETTGLNSEKISQLQLWFPQTIASLRSHFAVSHEYVIKKILLIICPYITFFTQNKRKSFSYENHTSISSNANDGGVNLPTLFSDLYIPLMGFITYILADGVINGVFSQFNPQMLGSTATFSIVLLITEIILFQLVAYIFAARVLSTLDLISTLGYKYTSIVLCDFALLSTGGIKTYLFWALFIYFSISSSLLVYMMLKVISTRSFSNQFSMIQQSGLTIVIIISSLVQIPLCWILLPSI</sequence>
<proteinExistence type="inferred from homology"/>
<feature type="transmembrane region" description="Helical" evidence="11">
    <location>
        <begin position="388"/>
        <end position="407"/>
    </location>
</feature>
<evidence type="ECO:0000256" key="9">
    <source>
        <dbReference type="ARBA" id="ARBA00023034"/>
    </source>
</evidence>
<dbReference type="PANTHER" id="PTHR14083">
    <property type="entry name" value="YIP1 INTERACTING FACTOR HOMOLOG YIF1 PROTEIN"/>
    <property type="match status" value="1"/>
</dbReference>
<name>Q5CS10_CRYPI</name>
<feature type="non-terminal residue" evidence="12">
    <location>
        <position position="1"/>
    </location>
</feature>
<keyword evidence="10 11" id="KW-0472">Membrane</keyword>